<protein>
    <recommendedName>
        <fullName evidence="7">RRM domain-containing protein</fullName>
    </recommendedName>
</protein>
<dbReference type="SUPFAM" id="SSF54928">
    <property type="entry name" value="RNA-binding domain, RBD"/>
    <property type="match status" value="2"/>
</dbReference>
<dbReference type="InterPro" id="IPR035979">
    <property type="entry name" value="RBD_domain_sf"/>
</dbReference>
<feature type="region of interest" description="Disordered" evidence="6">
    <location>
        <begin position="460"/>
        <end position="501"/>
    </location>
</feature>
<dbReference type="SMART" id="SM00360">
    <property type="entry name" value="RRM"/>
    <property type="match status" value="3"/>
</dbReference>
<dbReference type="FunFam" id="3.30.70.330:FF:000383">
    <property type="entry name" value="Sex lethal, isoform D"/>
    <property type="match status" value="1"/>
</dbReference>
<name>F2UKD9_SALR5</name>
<dbReference type="OrthoDB" id="266020at2759"/>
<accession>F2UKD9</accession>
<feature type="compositionally biased region" description="Low complexity" evidence="6">
    <location>
        <begin position="483"/>
        <end position="495"/>
    </location>
</feature>
<dbReference type="FunFam" id="3.30.70.330:FF:000205">
    <property type="entry name" value="Sex lethal, isoform B"/>
    <property type="match status" value="1"/>
</dbReference>
<dbReference type="InterPro" id="IPR000504">
    <property type="entry name" value="RRM_dom"/>
</dbReference>
<dbReference type="GO" id="GO:0003729">
    <property type="term" value="F:mRNA binding"/>
    <property type="evidence" value="ECO:0007669"/>
    <property type="project" value="UniProtKB-ARBA"/>
</dbReference>
<feature type="domain" description="RRM" evidence="7">
    <location>
        <begin position="84"/>
        <end position="162"/>
    </location>
</feature>
<dbReference type="GO" id="GO:0051252">
    <property type="term" value="P:regulation of RNA metabolic process"/>
    <property type="evidence" value="ECO:0007669"/>
    <property type="project" value="UniProtKB-ARBA"/>
</dbReference>
<dbReference type="FunCoup" id="F2UKD9">
    <property type="interactions" value="1634"/>
</dbReference>
<reference evidence="8" key="1">
    <citation type="submission" date="2009-08" db="EMBL/GenBank/DDBJ databases">
        <title>Annotation of Salpingoeca rosetta.</title>
        <authorList>
            <consortium name="The Broad Institute Genome Sequencing Platform"/>
            <person name="Russ C."/>
            <person name="Cuomo C."/>
            <person name="Burger G."/>
            <person name="Gray M.W."/>
            <person name="Holland P.W.H."/>
            <person name="King N."/>
            <person name="Lang F.B.F."/>
            <person name="Roger A.J."/>
            <person name="Ruiz-Trillo I."/>
            <person name="Young S.K."/>
            <person name="Zeng Q."/>
            <person name="Gargeya S."/>
            <person name="Alvarado L."/>
            <person name="Berlin A."/>
            <person name="Chapman S.B."/>
            <person name="Chen Z."/>
            <person name="Freedman E."/>
            <person name="Gellesch M."/>
            <person name="Goldberg J."/>
            <person name="Griggs A."/>
            <person name="Gujja S."/>
            <person name="Heilman E."/>
            <person name="Heiman D."/>
            <person name="Howarth C."/>
            <person name="Mehta T."/>
            <person name="Neiman D."/>
            <person name="Pearson M."/>
            <person name="Roberts A."/>
            <person name="Saif S."/>
            <person name="Shea T."/>
            <person name="Shenoy N."/>
            <person name="Sisk P."/>
            <person name="Stolte C."/>
            <person name="Sykes S."/>
            <person name="White J."/>
            <person name="Yandava C."/>
            <person name="Haas B."/>
            <person name="Nusbaum C."/>
            <person name="Birren B."/>
        </authorList>
    </citation>
    <scope>NUCLEOTIDE SEQUENCE [LARGE SCALE GENOMIC DNA]</scope>
    <source>
        <strain evidence="8">ATCC 50818</strain>
    </source>
</reference>
<dbReference type="Pfam" id="PF00076">
    <property type="entry name" value="RRM_1"/>
    <property type="match status" value="3"/>
</dbReference>
<sequence>MEGDPATKAVPATTTTAAPPTATPATTTNAVTPTPAVPQPATHAPQPTNPKMQRVSPADDHQSMQSSQSSGTLDSSADTPEPRNNLIINYLPPSVTESDLRELFKPFGTIKAIKIMTDRYTHKSLGYGFVEFETAEEAARAIQAMNGRQYMNKRLKVSIARPSSSSITGANLYIKNLPRTITEDQLRAIFNPFGEIISARLLYDGDVPKGIAFVRFDKRACAERAVAELNNTVPANCSQPIAVKFADTNRRSRAPSGSSAGMHQGSMMAYPSMPMPYGGGFQQPQPQPTMAPLQPGFVPMSPDMLPPSARTPYGYCLFVFNLPPFMDEDGFARLFANFGGVVSASISRKSLSQARRYGFVTMRDFGEAATAIQNLNDYDVFGYRLSVSFKSNRRNSRHGHPNSHAAHHAMAPPPPPHMYMGPYGHPMAMPPHQMQLPMQMQGQIQGMQVQGLQAMQGQAPMAMQGQGPMGMAAPPPPPHHHQQQQQPQQQQHMQGVPTSIPTAYSHAGALAASASLM</sequence>
<dbReference type="GO" id="GO:0009967">
    <property type="term" value="P:positive regulation of signal transduction"/>
    <property type="evidence" value="ECO:0007669"/>
    <property type="project" value="UniProtKB-ARBA"/>
</dbReference>
<dbReference type="AlphaFoldDB" id="F2UKD9"/>
<dbReference type="GO" id="GO:0010629">
    <property type="term" value="P:negative regulation of gene expression"/>
    <property type="evidence" value="ECO:0007669"/>
    <property type="project" value="UniProtKB-ARBA"/>
</dbReference>
<dbReference type="InterPro" id="IPR003954">
    <property type="entry name" value="RRM_euk-type"/>
</dbReference>
<evidence type="ECO:0000256" key="5">
    <source>
        <dbReference type="PROSITE-ProRule" id="PRU00176"/>
    </source>
</evidence>
<dbReference type="PANTHER" id="PTHR48025:SF1">
    <property type="entry name" value="RRM DOMAIN-CONTAINING PROTEIN"/>
    <property type="match status" value="1"/>
</dbReference>
<feature type="region of interest" description="Disordered" evidence="6">
    <location>
        <begin position="1"/>
        <end position="88"/>
    </location>
</feature>
<dbReference type="Gene3D" id="3.30.70.330">
    <property type="match status" value="3"/>
</dbReference>
<dbReference type="EMBL" id="GL832978">
    <property type="protein sequence ID" value="EGD77588.1"/>
    <property type="molecule type" value="Genomic_DNA"/>
</dbReference>
<dbReference type="Proteomes" id="UP000007799">
    <property type="component" value="Unassembled WGS sequence"/>
</dbReference>
<dbReference type="RefSeq" id="XP_004990476.1">
    <property type="nucleotide sequence ID" value="XM_004990419.1"/>
</dbReference>
<keyword evidence="4" id="KW-0539">Nucleus</keyword>
<feature type="compositionally biased region" description="Low complexity" evidence="6">
    <location>
        <begin position="63"/>
        <end position="78"/>
    </location>
</feature>
<evidence type="ECO:0000259" key="7">
    <source>
        <dbReference type="PROSITE" id="PS50102"/>
    </source>
</evidence>
<dbReference type="PANTHER" id="PTHR48025">
    <property type="entry name" value="OS02G0815200 PROTEIN"/>
    <property type="match status" value="1"/>
</dbReference>
<dbReference type="GO" id="GO:0005737">
    <property type="term" value="C:cytoplasm"/>
    <property type="evidence" value="ECO:0007669"/>
    <property type="project" value="UniProtKB-ARBA"/>
</dbReference>
<evidence type="ECO:0000256" key="6">
    <source>
        <dbReference type="SAM" id="MobiDB-lite"/>
    </source>
</evidence>
<dbReference type="GeneID" id="16071032"/>
<evidence type="ECO:0000256" key="2">
    <source>
        <dbReference type="ARBA" id="ARBA00022737"/>
    </source>
</evidence>
<keyword evidence="9" id="KW-1185">Reference proteome</keyword>
<feature type="domain" description="RRM" evidence="7">
    <location>
        <begin position="315"/>
        <end position="392"/>
    </location>
</feature>
<evidence type="ECO:0000256" key="1">
    <source>
        <dbReference type="ARBA" id="ARBA00004123"/>
    </source>
</evidence>
<dbReference type="PRINTS" id="PR00961">
    <property type="entry name" value="HUDSXLRNA"/>
</dbReference>
<feature type="compositionally biased region" description="Low complexity" evidence="6">
    <location>
        <begin position="460"/>
        <end position="472"/>
    </location>
</feature>
<feature type="compositionally biased region" description="Basic residues" evidence="6">
    <location>
        <begin position="392"/>
        <end position="407"/>
    </location>
</feature>
<dbReference type="InterPro" id="IPR012677">
    <property type="entry name" value="Nucleotide-bd_a/b_plait_sf"/>
</dbReference>
<comment type="subcellular location">
    <subcellularLocation>
        <location evidence="1">Nucleus</location>
    </subcellularLocation>
</comment>
<proteinExistence type="predicted"/>
<feature type="domain" description="RRM" evidence="7">
    <location>
        <begin position="170"/>
        <end position="248"/>
    </location>
</feature>
<dbReference type="InParanoid" id="F2UKD9"/>
<organism evidence="9">
    <name type="scientific">Salpingoeca rosetta (strain ATCC 50818 / BSB-021)</name>
    <dbReference type="NCBI Taxonomy" id="946362"/>
    <lineage>
        <taxon>Eukaryota</taxon>
        <taxon>Choanoflagellata</taxon>
        <taxon>Craspedida</taxon>
        <taxon>Salpingoecidae</taxon>
        <taxon>Salpingoeca</taxon>
    </lineage>
</organism>
<keyword evidence="2" id="KW-0677">Repeat</keyword>
<dbReference type="InterPro" id="IPR050502">
    <property type="entry name" value="Euk_RNA-bind_prot"/>
</dbReference>
<dbReference type="GO" id="GO:0005634">
    <property type="term" value="C:nucleus"/>
    <property type="evidence" value="ECO:0007669"/>
    <property type="project" value="UniProtKB-SubCell"/>
</dbReference>
<evidence type="ECO:0000256" key="3">
    <source>
        <dbReference type="ARBA" id="ARBA00022884"/>
    </source>
</evidence>
<evidence type="ECO:0000313" key="9">
    <source>
        <dbReference type="Proteomes" id="UP000007799"/>
    </source>
</evidence>
<dbReference type="STRING" id="946362.F2UKD9"/>
<dbReference type="eggNOG" id="KOG0145">
    <property type="taxonomic scope" value="Eukaryota"/>
</dbReference>
<feature type="region of interest" description="Disordered" evidence="6">
    <location>
        <begin position="392"/>
        <end position="418"/>
    </location>
</feature>
<dbReference type="GO" id="GO:1990904">
    <property type="term" value="C:ribonucleoprotein complex"/>
    <property type="evidence" value="ECO:0007669"/>
    <property type="project" value="InterPro"/>
</dbReference>
<gene>
    <name evidence="8" type="ORF">PTSG_08685</name>
</gene>
<evidence type="ECO:0000313" key="8">
    <source>
        <dbReference type="EMBL" id="EGD77588.1"/>
    </source>
</evidence>
<keyword evidence="3 5" id="KW-0694">RNA-binding</keyword>
<dbReference type="InterPro" id="IPR002343">
    <property type="entry name" value="Hud_Sxl_RNA"/>
</dbReference>
<dbReference type="PROSITE" id="PS50102">
    <property type="entry name" value="RRM"/>
    <property type="match status" value="3"/>
</dbReference>
<evidence type="ECO:0000256" key="4">
    <source>
        <dbReference type="ARBA" id="ARBA00023242"/>
    </source>
</evidence>
<dbReference type="SMART" id="SM00361">
    <property type="entry name" value="RRM_1"/>
    <property type="match status" value="1"/>
</dbReference>
<dbReference type="KEGG" id="sre:PTSG_08685"/>
<feature type="compositionally biased region" description="Low complexity" evidence="6">
    <location>
        <begin position="1"/>
        <end position="50"/>
    </location>
</feature>
<dbReference type="OMA" id="GSEWCIF"/>